<dbReference type="InterPro" id="IPR010869">
    <property type="entry name" value="DUF1501"/>
</dbReference>
<evidence type="ECO:0000313" key="2">
    <source>
        <dbReference type="Proteomes" id="UP001501676"/>
    </source>
</evidence>
<dbReference type="PANTHER" id="PTHR43737:SF1">
    <property type="entry name" value="DUF1501 DOMAIN-CONTAINING PROTEIN"/>
    <property type="match status" value="1"/>
</dbReference>
<dbReference type="EMBL" id="BAAAYN010000017">
    <property type="protein sequence ID" value="GAA3387126.1"/>
    <property type="molecule type" value="Genomic_DNA"/>
</dbReference>
<gene>
    <name evidence="1" type="ORF">GCM10020369_28490</name>
</gene>
<accession>A0ABP6SXB9</accession>
<dbReference type="RefSeq" id="WP_345728528.1">
    <property type="nucleotide sequence ID" value="NZ_BAAAYN010000017.1"/>
</dbReference>
<keyword evidence="2" id="KW-1185">Reference proteome</keyword>
<name>A0ABP6SXB9_9ACTN</name>
<organism evidence="1 2">
    <name type="scientific">Cryptosporangium minutisporangium</name>
    <dbReference type="NCBI Taxonomy" id="113569"/>
    <lineage>
        <taxon>Bacteria</taxon>
        <taxon>Bacillati</taxon>
        <taxon>Actinomycetota</taxon>
        <taxon>Actinomycetes</taxon>
        <taxon>Cryptosporangiales</taxon>
        <taxon>Cryptosporangiaceae</taxon>
        <taxon>Cryptosporangium</taxon>
    </lineage>
</organism>
<protein>
    <submittedName>
        <fullName evidence="1">DUF1501 domain-containing protein</fullName>
    </submittedName>
</protein>
<sequence length="454" mass="47383">MLLQHPDCPDLRALGPTLGDAVLRAEATAVEVENAAVRDEWTRLNEAEEAQEEGRGITRRTVLAGAGLTATTLLTSQFLNVRASFGATGTGTLIHVFLFGGLDGLSLVAPANDPVLTKVRPSFALPAGSSIPLARGFALNRAFEPLQKYLDAGELGFVPGVSDPRLSRSHFQCQDACELGGLPSETQGRGWLDVLTEKLGTGTAFRSIGVGSTLRRSLVGTQGALALRNLGALAINGDEKFRQPTADAIKTMFTGLDHPAAESVEAAVGALATASKISSVSYAPANGAQYPAGLGDGFKTLAQLIKGGANVRTAAVSMGGFDTHSNQGTNGGHLFNQFTQIAKALRAFFDDLGDARKDVTVVLSSEFGRRVAQNGGGTDHGHGNVVTILSGKKLASSLIGEWGGLGTLDNGDVPEFNNMFDVFGTVAQARFGLSAADVSAVFPKRKFAPLKMFA</sequence>
<proteinExistence type="predicted"/>
<dbReference type="Pfam" id="PF07394">
    <property type="entry name" value="DUF1501"/>
    <property type="match status" value="1"/>
</dbReference>
<reference evidence="2" key="1">
    <citation type="journal article" date="2019" name="Int. J. Syst. Evol. Microbiol.">
        <title>The Global Catalogue of Microorganisms (GCM) 10K type strain sequencing project: providing services to taxonomists for standard genome sequencing and annotation.</title>
        <authorList>
            <consortium name="The Broad Institute Genomics Platform"/>
            <consortium name="The Broad Institute Genome Sequencing Center for Infectious Disease"/>
            <person name="Wu L."/>
            <person name="Ma J."/>
        </authorList>
    </citation>
    <scope>NUCLEOTIDE SEQUENCE [LARGE SCALE GENOMIC DNA]</scope>
    <source>
        <strain evidence="2">JCM 9458</strain>
    </source>
</reference>
<dbReference type="Proteomes" id="UP001501676">
    <property type="component" value="Unassembled WGS sequence"/>
</dbReference>
<dbReference type="PANTHER" id="PTHR43737">
    <property type="entry name" value="BLL7424 PROTEIN"/>
    <property type="match status" value="1"/>
</dbReference>
<evidence type="ECO:0000313" key="1">
    <source>
        <dbReference type="EMBL" id="GAA3387126.1"/>
    </source>
</evidence>
<comment type="caution">
    <text evidence="1">The sequence shown here is derived from an EMBL/GenBank/DDBJ whole genome shotgun (WGS) entry which is preliminary data.</text>
</comment>